<name>A0A1Y2LDE7_9PROT</name>
<dbReference type="InterPro" id="IPR051692">
    <property type="entry name" value="OMP-like"/>
</dbReference>
<dbReference type="AlphaFoldDB" id="A0A1Y2LDE7"/>
<dbReference type="PANTHER" id="PTHR34001:SF3">
    <property type="entry name" value="BLL7405 PROTEIN"/>
    <property type="match status" value="1"/>
</dbReference>
<evidence type="ECO:0000313" key="7">
    <source>
        <dbReference type="EMBL" id="OSQ49018.1"/>
    </source>
</evidence>
<comment type="subcellular location">
    <subcellularLocation>
        <location evidence="1">Membrane</location>
    </subcellularLocation>
</comment>
<feature type="transmembrane region" description="Helical" evidence="5">
    <location>
        <begin position="61"/>
        <end position="79"/>
    </location>
</feature>
<comment type="caution">
    <text evidence="7">The sequence shown here is derived from an EMBL/GenBank/DDBJ whole genome shotgun (WGS) entry which is preliminary data.</text>
</comment>
<dbReference type="Gene3D" id="2.40.160.20">
    <property type="match status" value="1"/>
</dbReference>
<accession>A0A1Y2LDE7</accession>
<evidence type="ECO:0000256" key="5">
    <source>
        <dbReference type="SAM" id="Phobius"/>
    </source>
</evidence>
<gene>
    <name evidence="7" type="ORF">TALK_05190</name>
</gene>
<dbReference type="EMBL" id="JFKB01000003">
    <property type="protein sequence ID" value="OSQ49018.1"/>
    <property type="molecule type" value="Genomic_DNA"/>
</dbReference>
<dbReference type="PANTHER" id="PTHR34001">
    <property type="entry name" value="BLL7405 PROTEIN"/>
    <property type="match status" value="1"/>
</dbReference>
<organism evidence="7 8">
    <name type="scientific">Thalassospira alkalitolerans</name>
    <dbReference type="NCBI Taxonomy" id="1293890"/>
    <lineage>
        <taxon>Bacteria</taxon>
        <taxon>Pseudomonadati</taxon>
        <taxon>Pseudomonadota</taxon>
        <taxon>Alphaproteobacteria</taxon>
        <taxon>Rhodospirillales</taxon>
        <taxon>Thalassospiraceae</taxon>
        <taxon>Thalassospira</taxon>
    </lineage>
</organism>
<proteinExistence type="inferred from homology"/>
<keyword evidence="5" id="KW-0812">Transmembrane</keyword>
<dbReference type="Proteomes" id="UP000193396">
    <property type="component" value="Unassembled WGS sequence"/>
</dbReference>
<feature type="domain" description="Outer membrane protein beta-barrel" evidence="6">
    <location>
        <begin position="81"/>
        <end position="276"/>
    </location>
</feature>
<dbReference type="SUPFAM" id="SSF56925">
    <property type="entry name" value="OMPA-like"/>
    <property type="match status" value="1"/>
</dbReference>
<evidence type="ECO:0000256" key="2">
    <source>
        <dbReference type="ARBA" id="ARBA00022729"/>
    </source>
</evidence>
<sequence>MAVIGKLVAECGVLTSIKRPGFAGRFGLVGFTCLIPRQGCRYIVCTGYTDMFEGRMIMRRVLVVAGMVGGMISGTAAYAGDAATSQKWQGFYGGFAIGGVYGTSSPDTTVSDGSYFDTANIDKLNSTFQEDIEGTALSGSGLLGYDVQDGNLVYGIEADLTGMNYSETENSGAIIYPSDSTISFGVSTKVESKFAFSIRPKIGYSFGDTMVHVAAGPTVSRFKYKFSFLDSTGASAAASFSDEKTAFGVSSTIGVSHQIGDGWSLRGDYVFTYYPDIVDGSHLLSAPAPRTDVFTHDADFQSHNIRIGLIKRF</sequence>
<reference evidence="7 8" key="1">
    <citation type="submission" date="2014-03" db="EMBL/GenBank/DDBJ databases">
        <title>The draft genome sequence of Thalassospira alkalitolerans JCM 18968.</title>
        <authorList>
            <person name="Lai Q."/>
            <person name="Shao Z."/>
        </authorList>
    </citation>
    <scope>NUCLEOTIDE SEQUENCE [LARGE SCALE GENOMIC DNA]</scope>
    <source>
        <strain evidence="7 8">JCM 18968</strain>
    </source>
</reference>
<protein>
    <recommendedName>
        <fullName evidence="6">Outer membrane protein beta-barrel domain-containing protein</fullName>
    </recommendedName>
</protein>
<keyword evidence="2" id="KW-0732">Signal</keyword>
<evidence type="ECO:0000313" key="8">
    <source>
        <dbReference type="Proteomes" id="UP000193396"/>
    </source>
</evidence>
<comment type="similarity">
    <text evidence="4">Belongs to the Omp25/RopB family.</text>
</comment>
<keyword evidence="8" id="KW-1185">Reference proteome</keyword>
<evidence type="ECO:0000259" key="6">
    <source>
        <dbReference type="Pfam" id="PF13505"/>
    </source>
</evidence>
<evidence type="ECO:0000256" key="4">
    <source>
        <dbReference type="ARBA" id="ARBA00038306"/>
    </source>
</evidence>
<dbReference type="GO" id="GO:0016020">
    <property type="term" value="C:membrane"/>
    <property type="evidence" value="ECO:0007669"/>
    <property type="project" value="UniProtKB-SubCell"/>
</dbReference>
<dbReference type="STRING" id="1293890.TALK_05190"/>
<keyword evidence="3 5" id="KW-0472">Membrane</keyword>
<evidence type="ECO:0000256" key="3">
    <source>
        <dbReference type="ARBA" id="ARBA00023136"/>
    </source>
</evidence>
<keyword evidence="5" id="KW-1133">Transmembrane helix</keyword>
<evidence type="ECO:0000256" key="1">
    <source>
        <dbReference type="ARBA" id="ARBA00004370"/>
    </source>
</evidence>
<dbReference type="Pfam" id="PF13505">
    <property type="entry name" value="OMP_b-brl"/>
    <property type="match status" value="1"/>
</dbReference>
<dbReference type="InterPro" id="IPR011250">
    <property type="entry name" value="OMP/PagP_B-barrel"/>
</dbReference>
<dbReference type="InterPro" id="IPR027385">
    <property type="entry name" value="Beta-barrel_OMP"/>
</dbReference>